<keyword evidence="6" id="KW-0443">Lipid metabolism</keyword>
<organism evidence="8 9">
    <name type="scientific">Pelomonas cellulosilytica</name>
    <dbReference type="NCBI Taxonomy" id="2906762"/>
    <lineage>
        <taxon>Bacteria</taxon>
        <taxon>Pseudomonadati</taxon>
        <taxon>Pseudomonadota</taxon>
        <taxon>Betaproteobacteria</taxon>
        <taxon>Burkholderiales</taxon>
        <taxon>Sphaerotilaceae</taxon>
        <taxon>Roseateles</taxon>
    </lineage>
</organism>
<evidence type="ECO:0000256" key="1">
    <source>
        <dbReference type="ARBA" id="ARBA00000798"/>
    </source>
</evidence>
<evidence type="ECO:0000256" key="2">
    <source>
        <dbReference type="ARBA" id="ARBA00008664"/>
    </source>
</evidence>
<dbReference type="PANTHER" id="PTHR43856">
    <property type="entry name" value="CARDIOLIPIN HYDROLASE"/>
    <property type="match status" value="1"/>
</dbReference>
<protein>
    <recommendedName>
        <fullName evidence="3">phospholipase D</fullName>
        <ecNumber evidence="3">3.1.4.4</ecNumber>
    </recommendedName>
</protein>
<proteinExistence type="inferred from homology"/>
<evidence type="ECO:0000259" key="7">
    <source>
        <dbReference type="Pfam" id="PF13091"/>
    </source>
</evidence>
<sequence>MSKVKKENGTLAVVAHRGDAKTLLAFDLLKESAQAHLAGFTIRVKPPGGQPYFLHNNLRFEHPGQHAQDPSEPAFSSLNAPFHKFRWLHVPGSVHQGLEPSHGTYEYGVTPRYFDTAGSLAPLDPKLTVAVQVPVAPFEKGRFKLGFTRGFTQSQAFVRHFGLKASIKPKDADLLFDTTQVSGTNARGEPYTYEQQYRWLGFTARSRIIEVIERVLQDRRLKLDVFAYDLNEPGVIGALRDLGRQKRVRIILDDASLHHDRQGSKPEDKFAQLFNEAVGDDTMLKRGHFGRFAHDKVLIVKQGSHAEAVLTGSTNFSVTGLYVNSNHVAVFEDADVAAAYAEVFDAVWKSDVSNGFAHTELASKVFSYAGSDELPAATITFSPHEPKVADELLQHIVDRIQAEEQVDDGTGSILFAVMEMDAGATNPVYEALADVHKSRSIFSFGISDNPPGIELYGVGTTGGVLVTGKPIRTQLPPPFSQVPNIGGFGHQIHHKFIVCGFNGADPTVFFGSSNLAAGGEKVNGDNLITVKDGDVATVFAIEALALVDHFSFLDSTAQAPKAAAAAAMPATASKQQAAAAAGWFLTTDDRWAHKFFDAQDLHCRDRLLFAR</sequence>
<evidence type="ECO:0000256" key="3">
    <source>
        <dbReference type="ARBA" id="ARBA00012027"/>
    </source>
</evidence>
<evidence type="ECO:0000256" key="6">
    <source>
        <dbReference type="ARBA" id="ARBA00023098"/>
    </source>
</evidence>
<dbReference type="EC" id="3.1.4.4" evidence="3"/>
<comment type="caution">
    <text evidence="8">The sequence shown here is derived from an EMBL/GenBank/DDBJ whole genome shotgun (WGS) entry which is preliminary data.</text>
</comment>
<accession>A0ABS8XM87</accession>
<dbReference type="Pfam" id="PF13091">
    <property type="entry name" value="PLDc_2"/>
    <property type="match status" value="1"/>
</dbReference>
<evidence type="ECO:0000256" key="5">
    <source>
        <dbReference type="ARBA" id="ARBA00022963"/>
    </source>
</evidence>
<gene>
    <name evidence="8" type="ORF">LXT13_05475</name>
</gene>
<evidence type="ECO:0000313" key="8">
    <source>
        <dbReference type="EMBL" id="MCE4553899.1"/>
    </source>
</evidence>
<evidence type="ECO:0000256" key="4">
    <source>
        <dbReference type="ARBA" id="ARBA00022801"/>
    </source>
</evidence>
<dbReference type="PANTHER" id="PTHR43856:SF1">
    <property type="entry name" value="MITOCHONDRIAL CARDIOLIPIN HYDROLASE"/>
    <property type="match status" value="1"/>
</dbReference>
<reference evidence="8 9" key="1">
    <citation type="submission" date="2021-12" db="EMBL/GenBank/DDBJ databases">
        <title>Genome seq of P8.</title>
        <authorList>
            <person name="Seo T."/>
        </authorList>
    </citation>
    <scope>NUCLEOTIDE SEQUENCE [LARGE SCALE GENOMIC DNA]</scope>
    <source>
        <strain evidence="8 9">P8</strain>
    </source>
</reference>
<dbReference type="InterPro" id="IPR051406">
    <property type="entry name" value="PLD_domain"/>
</dbReference>
<comment type="similarity">
    <text evidence="2">Belongs to the phospholipase D family.</text>
</comment>
<dbReference type="Gene3D" id="3.30.870.10">
    <property type="entry name" value="Endonuclease Chain A"/>
    <property type="match status" value="1"/>
</dbReference>
<keyword evidence="9" id="KW-1185">Reference proteome</keyword>
<comment type="catalytic activity">
    <reaction evidence="1">
        <text>a 1,2-diacyl-sn-glycero-3-phosphocholine + H2O = a 1,2-diacyl-sn-glycero-3-phosphate + choline + H(+)</text>
        <dbReference type="Rhea" id="RHEA:14445"/>
        <dbReference type="ChEBI" id="CHEBI:15354"/>
        <dbReference type="ChEBI" id="CHEBI:15377"/>
        <dbReference type="ChEBI" id="CHEBI:15378"/>
        <dbReference type="ChEBI" id="CHEBI:57643"/>
        <dbReference type="ChEBI" id="CHEBI:58608"/>
        <dbReference type="EC" id="3.1.4.4"/>
    </reaction>
</comment>
<feature type="domain" description="Phospholipase D-like" evidence="7">
    <location>
        <begin position="222"/>
        <end position="348"/>
    </location>
</feature>
<dbReference type="Proteomes" id="UP001200741">
    <property type="component" value="Unassembled WGS sequence"/>
</dbReference>
<dbReference type="InterPro" id="IPR025202">
    <property type="entry name" value="PLD-like_dom"/>
</dbReference>
<name>A0ABS8XM87_9BURK</name>
<dbReference type="EMBL" id="JAJTWU010000002">
    <property type="protein sequence ID" value="MCE4553899.1"/>
    <property type="molecule type" value="Genomic_DNA"/>
</dbReference>
<keyword evidence="4" id="KW-0378">Hydrolase</keyword>
<keyword evidence="5" id="KW-0442">Lipid degradation</keyword>
<dbReference type="RefSeq" id="WP_233370625.1">
    <property type="nucleotide sequence ID" value="NZ_JAJTWU010000002.1"/>
</dbReference>
<evidence type="ECO:0000313" key="9">
    <source>
        <dbReference type="Proteomes" id="UP001200741"/>
    </source>
</evidence>
<dbReference type="SUPFAM" id="SSF56024">
    <property type="entry name" value="Phospholipase D/nuclease"/>
    <property type="match status" value="1"/>
</dbReference>